<proteinExistence type="inferred from homology"/>
<evidence type="ECO:0000313" key="4">
    <source>
        <dbReference type="EMBL" id="KAG7365322.1"/>
    </source>
</evidence>
<evidence type="ECO:0000256" key="1">
    <source>
        <dbReference type="ARBA" id="ARBA00005336"/>
    </source>
</evidence>
<dbReference type="Pfam" id="PF00933">
    <property type="entry name" value="Glyco_hydro_3"/>
    <property type="match status" value="1"/>
</dbReference>
<comment type="similarity">
    <text evidence="1">Belongs to the glycosyl hydrolase 3 family.</text>
</comment>
<keyword evidence="2" id="KW-0732">Signal</keyword>
<name>A0A9K3PZ34_9STRA</name>
<evidence type="ECO:0000259" key="3">
    <source>
        <dbReference type="SMART" id="SM01217"/>
    </source>
</evidence>
<keyword evidence="4" id="KW-0378">Hydrolase</keyword>
<dbReference type="PANTHER" id="PTHR42721:SF3">
    <property type="entry name" value="BETA-D-XYLOSIDASE 5-RELATED"/>
    <property type="match status" value="1"/>
</dbReference>
<keyword evidence="5" id="KW-1185">Reference proteome</keyword>
<evidence type="ECO:0000313" key="5">
    <source>
        <dbReference type="Proteomes" id="UP000693970"/>
    </source>
</evidence>
<sequence>MADPLWQSVCTQDDVRNLPFCDETMALTDRVKDYVSRIPTEVQISMMGNQAAGFDELHIPPYQWWSEGLHGPLEPCVSYNDQCSCPTSFPSPSAMGNAFNRTLYHLVGHAIGREGRAISNLRPHDMSIGDGLTYWSPTINMQRDPRWGRNQEVPGEDPYLTGEYAKAFVNGLQGAYTSSAVGGGEGDDHDRVRVGACCKHYLANSLERWGNVSRHNFDAKIDDQDLHDYYLPPFKECVKEAVGVMCSYNAINGIPACAHPYLLQEVLREQWNFTGYLVTDCGALGNVYNGHHYAKDPKEASALAKNATVDVNCGDGSYFPTALMAAYQEGSVQESVIQESFHRMAMVQFRLGLFDTREKENVNPLKDIATIGSSTHAQLALEAAQQSIVLLKNENNLLPLDRNSKEQIAVIGPHIHSTFALLSNYHGKKCDCTKNSTNDWSCVESPLQALQRIVTDPDKLLSMMGCNIDGMDRNEIDDAKVLAESSDKVIVFVGLTNDQEREELDRTETTLPGLQHTLLQSILDVASEKTIVVLIHGGAMSLGLDAIENSGAILTAGYGGQAASAAIADVLFGDYDPSGKLSSMWYPPEYVKQIPLTEMGLRVGVGRTHMYYTGTPEFAFGHGLSYSSWQLSWAEDTMSQNVLGLRLYESQTISLGVNLQNLGGSRTKSKSRQTLLLFWRPEKSEKHLPKQKLIDFQESSSLEEGEVQTVHFELRWDDFATWRSHEKATTVVPGRYELCVTTNGVMLSMSLEVTQSKSAGAAIDYGSMVFDTL</sequence>
<dbReference type="Proteomes" id="UP000693970">
    <property type="component" value="Unassembled WGS sequence"/>
</dbReference>
<dbReference type="AlphaFoldDB" id="A0A9K3PZ34"/>
<feature type="domain" description="Fibronectin type III-like" evidence="3">
    <location>
        <begin position="673"/>
        <end position="744"/>
    </location>
</feature>
<dbReference type="GO" id="GO:0045493">
    <property type="term" value="P:xylan catabolic process"/>
    <property type="evidence" value="ECO:0007669"/>
    <property type="project" value="InterPro"/>
</dbReference>
<comment type="caution">
    <text evidence="4">The sequence shown here is derived from an EMBL/GenBank/DDBJ whole genome shotgun (WGS) entry which is preliminary data.</text>
</comment>
<organism evidence="4 5">
    <name type="scientific">Nitzschia inconspicua</name>
    <dbReference type="NCBI Taxonomy" id="303405"/>
    <lineage>
        <taxon>Eukaryota</taxon>
        <taxon>Sar</taxon>
        <taxon>Stramenopiles</taxon>
        <taxon>Ochrophyta</taxon>
        <taxon>Bacillariophyta</taxon>
        <taxon>Bacillariophyceae</taxon>
        <taxon>Bacillariophycidae</taxon>
        <taxon>Bacillariales</taxon>
        <taxon>Bacillariaceae</taxon>
        <taxon>Nitzschia</taxon>
    </lineage>
</organism>
<dbReference type="PANTHER" id="PTHR42721">
    <property type="entry name" value="SUGAR HYDROLASE-RELATED"/>
    <property type="match status" value="1"/>
</dbReference>
<dbReference type="GO" id="GO:0031222">
    <property type="term" value="P:arabinan catabolic process"/>
    <property type="evidence" value="ECO:0007669"/>
    <property type="project" value="TreeGrafter"/>
</dbReference>
<dbReference type="GO" id="GO:0046556">
    <property type="term" value="F:alpha-L-arabinofuranosidase activity"/>
    <property type="evidence" value="ECO:0007669"/>
    <property type="project" value="TreeGrafter"/>
</dbReference>
<accession>A0A9K3PZ34</accession>
<dbReference type="Pfam" id="PF01915">
    <property type="entry name" value="Glyco_hydro_3_C"/>
    <property type="match status" value="1"/>
</dbReference>
<dbReference type="SMART" id="SM01217">
    <property type="entry name" value="Fn3_like"/>
    <property type="match status" value="1"/>
</dbReference>
<dbReference type="OrthoDB" id="430370at2759"/>
<dbReference type="InterPro" id="IPR002772">
    <property type="entry name" value="Glyco_hydro_3_C"/>
</dbReference>
<gene>
    <name evidence="4" type="ORF">IV203_038525</name>
</gene>
<reference evidence="4" key="2">
    <citation type="submission" date="2021-04" db="EMBL/GenBank/DDBJ databases">
        <authorList>
            <person name="Podell S."/>
        </authorList>
    </citation>
    <scope>NUCLEOTIDE SEQUENCE</scope>
    <source>
        <strain evidence="4">Hildebrandi</strain>
    </source>
</reference>
<reference evidence="4" key="1">
    <citation type="journal article" date="2021" name="Sci. Rep.">
        <title>Diploid genomic architecture of Nitzschia inconspicua, an elite biomass production diatom.</title>
        <authorList>
            <person name="Oliver A."/>
            <person name="Podell S."/>
            <person name="Pinowska A."/>
            <person name="Traller J.C."/>
            <person name="Smith S.R."/>
            <person name="McClure R."/>
            <person name="Beliaev A."/>
            <person name="Bohutskyi P."/>
            <person name="Hill E.A."/>
            <person name="Rabines A."/>
            <person name="Zheng H."/>
            <person name="Allen L.Z."/>
            <person name="Kuo A."/>
            <person name="Grigoriev I.V."/>
            <person name="Allen A.E."/>
            <person name="Hazlebeck D."/>
            <person name="Allen E.E."/>
        </authorList>
    </citation>
    <scope>NUCLEOTIDE SEQUENCE</scope>
    <source>
        <strain evidence="4">Hildebrandi</strain>
    </source>
</reference>
<dbReference type="InterPro" id="IPR044993">
    <property type="entry name" value="BXL"/>
</dbReference>
<dbReference type="GO" id="GO:0009044">
    <property type="term" value="F:xylan 1,4-beta-xylosidase activity"/>
    <property type="evidence" value="ECO:0007669"/>
    <property type="project" value="InterPro"/>
</dbReference>
<dbReference type="InterPro" id="IPR001764">
    <property type="entry name" value="Glyco_hydro_3_N"/>
</dbReference>
<dbReference type="Pfam" id="PF14310">
    <property type="entry name" value="Fn3-like"/>
    <property type="match status" value="1"/>
</dbReference>
<dbReference type="EMBL" id="JAGRRH010000009">
    <property type="protein sequence ID" value="KAG7365322.1"/>
    <property type="molecule type" value="Genomic_DNA"/>
</dbReference>
<evidence type="ECO:0000256" key="2">
    <source>
        <dbReference type="ARBA" id="ARBA00022729"/>
    </source>
</evidence>
<dbReference type="InterPro" id="IPR026891">
    <property type="entry name" value="Fn3-like"/>
</dbReference>
<protein>
    <submittedName>
        <fullName evidence="4">Glycoside hydrolase</fullName>
    </submittedName>
</protein>